<evidence type="ECO:0000256" key="4">
    <source>
        <dbReference type="ARBA" id="ARBA00022771"/>
    </source>
</evidence>
<evidence type="ECO:0000256" key="5">
    <source>
        <dbReference type="ARBA" id="ARBA00022833"/>
    </source>
</evidence>
<dbReference type="InterPro" id="IPR027377">
    <property type="entry name" value="ZAR1/RTP1-5-like_Znf-3CxxC"/>
</dbReference>
<evidence type="ECO:0000256" key="2">
    <source>
        <dbReference type="ARBA" id="ARBA00022692"/>
    </source>
</evidence>
<dbReference type="Proteomes" id="UP001497623">
    <property type="component" value="Unassembled WGS sequence"/>
</dbReference>
<keyword evidence="4" id="KW-0863">Zinc-finger</keyword>
<dbReference type="PANTHER" id="PTHR14402:SF10">
    <property type="entry name" value="3CXXC-TYPE DOMAIN-CONTAINING PROTEIN"/>
    <property type="match status" value="1"/>
</dbReference>
<evidence type="ECO:0000313" key="9">
    <source>
        <dbReference type="EMBL" id="CAL4119027.1"/>
    </source>
</evidence>
<dbReference type="GO" id="GO:0006612">
    <property type="term" value="P:protein targeting to membrane"/>
    <property type="evidence" value="ECO:0007669"/>
    <property type="project" value="TreeGrafter"/>
</dbReference>
<evidence type="ECO:0000313" key="10">
    <source>
        <dbReference type="Proteomes" id="UP001497623"/>
    </source>
</evidence>
<dbReference type="GO" id="GO:0008270">
    <property type="term" value="F:zinc ion binding"/>
    <property type="evidence" value="ECO:0007669"/>
    <property type="project" value="UniProtKB-KW"/>
</dbReference>
<protein>
    <recommendedName>
        <fullName evidence="8">3CxxC-type domain-containing protein</fullName>
    </recommendedName>
</protein>
<keyword evidence="3" id="KW-0479">Metal-binding</keyword>
<keyword evidence="10" id="KW-1185">Reference proteome</keyword>
<keyword evidence="6" id="KW-1133">Transmembrane helix</keyword>
<feature type="non-terminal residue" evidence="9">
    <location>
        <position position="1"/>
    </location>
</feature>
<feature type="domain" description="3CxxC-type" evidence="8">
    <location>
        <begin position="74"/>
        <end position="126"/>
    </location>
</feature>
<gene>
    <name evidence="9" type="ORF">MNOR_LOCUS21590</name>
</gene>
<keyword evidence="7" id="KW-0472">Membrane</keyword>
<evidence type="ECO:0000256" key="7">
    <source>
        <dbReference type="ARBA" id="ARBA00023136"/>
    </source>
</evidence>
<evidence type="ECO:0000259" key="8">
    <source>
        <dbReference type="SMART" id="SM01328"/>
    </source>
</evidence>
<dbReference type="GO" id="GO:0016020">
    <property type="term" value="C:membrane"/>
    <property type="evidence" value="ECO:0007669"/>
    <property type="project" value="UniProtKB-SubCell"/>
</dbReference>
<dbReference type="PANTHER" id="PTHR14402">
    <property type="entry name" value="RECEPTOR TRANSPORTING PROTEIN"/>
    <property type="match status" value="1"/>
</dbReference>
<dbReference type="InterPro" id="IPR026096">
    <property type="entry name" value="R-trans_p"/>
</dbReference>
<organism evidence="9 10">
    <name type="scientific">Meganyctiphanes norvegica</name>
    <name type="common">Northern krill</name>
    <name type="synonym">Thysanopoda norvegica</name>
    <dbReference type="NCBI Taxonomy" id="48144"/>
    <lineage>
        <taxon>Eukaryota</taxon>
        <taxon>Metazoa</taxon>
        <taxon>Ecdysozoa</taxon>
        <taxon>Arthropoda</taxon>
        <taxon>Crustacea</taxon>
        <taxon>Multicrustacea</taxon>
        <taxon>Malacostraca</taxon>
        <taxon>Eumalacostraca</taxon>
        <taxon>Eucarida</taxon>
        <taxon>Euphausiacea</taxon>
        <taxon>Euphausiidae</taxon>
        <taxon>Meganyctiphanes</taxon>
    </lineage>
</organism>
<proteinExistence type="predicted"/>
<dbReference type="SMART" id="SM01328">
    <property type="entry name" value="zf-3CxxC"/>
    <property type="match status" value="1"/>
</dbReference>
<accession>A0AAV2R6X5</accession>
<sequence>SNSPCPLVPVPQLSRASFHVGYYVPPSIEPGDPYGGLEQNWNQHFEVLFRNLPNVWFFGPCDEPLEGWWIFKDMAKVRFSCQVCQHGWTSMYGLVVFYYRWDIGNNQGDVRFMLTGQKCNQCSASGFET</sequence>
<reference evidence="9 10" key="1">
    <citation type="submission" date="2024-05" db="EMBL/GenBank/DDBJ databases">
        <authorList>
            <person name="Wallberg A."/>
        </authorList>
    </citation>
    <scope>NUCLEOTIDE SEQUENCE [LARGE SCALE GENOMIC DNA]</scope>
</reference>
<evidence type="ECO:0000256" key="1">
    <source>
        <dbReference type="ARBA" id="ARBA00004167"/>
    </source>
</evidence>
<name>A0AAV2R6X5_MEGNR</name>
<evidence type="ECO:0000256" key="3">
    <source>
        <dbReference type="ARBA" id="ARBA00022723"/>
    </source>
</evidence>
<keyword evidence="5" id="KW-0862">Zinc</keyword>
<feature type="non-terminal residue" evidence="9">
    <location>
        <position position="129"/>
    </location>
</feature>
<dbReference type="GO" id="GO:0051205">
    <property type="term" value="P:protein insertion into membrane"/>
    <property type="evidence" value="ECO:0007669"/>
    <property type="project" value="TreeGrafter"/>
</dbReference>
<dbReference type="Pfam" id="PF13695">
    <property type="entry name" value="Zn_ribbon_3CxxC"/>
    <property type="match status" value="1"/>
</dbReference>
<comment type="caution">
    <text evidence="9">The sequence shown here is derived from an EMBL/GenBank/DDBJ whole genome shotgun (WGS) entry which is preliminary data.</text>
</comment>
<dbReference type="GO" id="GO:0031849">
    <property type="term" value="F:olfactory receptor binding"/>
    <property type="evidence" value="ECO:0007669"/>
    <property type="project" value="TreeGrafter"/>
</dbReference>
<keyword evidence="2" id="KW-0812">Transmembrane</keyword>
<dbReference type="EMBL" id="CAXKWB010017491">
    <property type="protein sequence ID" value="CAL4119027.1"/>
    <property type="molecule type" value="Genomic_DNA"/>
</dbReference>
<evidence type="ECO:0000256" key="6">
    <source>
        <dbReference type="ARBA" id="ARBA00022989"/>
    </source>
</evidence>
<dbReference type="AlphaFoldDB" id="A0AAV2R6X5"/>
<comment type="subcellular location">
    <subcellularLocation>
        <location evidence="1">Membrane</location>
        <topology evidence="1">Single-pass membrane protein</topology>
    </subcellularLocation>
</comment>